<dbReference type="AlphaFoldDB" id="A0A840LKP9"/>
<dbReference type="Proteomes" id="UP000562027">
    <property type="component" value="Unassembled WGS sequence"/>
</dbReference>
<proteinExistence type="predicted"/>
<keyword evidence="3" id="KW-1185">Reference proteome</keyword>
<evidence type="ECO:0000313" key="2">
    <source>
        <dbReference type="EMBL" id="MBB4845867.1"/>
    </source>
</evidence>
<reference evidence="2 3" key="1">
    <citation type="submission" date="2020-08" db="EMBL/GenBank/DDBJ databases">
        <title>Functional genomics of gut bacteria from endangered species of beetles.</title>
        <authorList>
            <person name="Carlos-Shanley C."/>
        </authorList>
    </citation>
    <scope>NUCLEOTIDE SEQUENCE [LARGE SCALE GENOMIC DNA]</scope>
    <source>
        <strain evidence="2 3">S00239</strain>
    </source>
</reference>
<feature type="region of interest" description="Disordered" evidence="1">
    <location>
        <begin position="1"/>
        <end position="31"/>
    </location>
</feature>
<evidence type="ECO:0000256" key="1">
    <source>
        <dbReference type="SAM" id="MobiDB-lite"/>
    </source>
</evidence>
<dbReference type="RefSeq" id="WP_184304210.1">
    <property type="nucleotide sequence ID" value="NZ_JACHLP010000012.1"/>
</dbReference>
<evidence type="ECO:0000313" key="3">
    <source>
        <dbReference type="Proteomes" id="UP000562027"/>
    </source>
</evidence>
<sequence length="220" mass="24626">MNEHPSQADDAEAADDQAWLDLMAGRSRPEARHRMREESVWLRAALLSYRPAQPQGQMPDPEARAERLLQRARAAGILAATQQQARPEPRPSPAWEVRAWLHKLLRPQLWAPGLGLLFCGVLGYWNWPGTLAPPVAEERIERGSAGATVLIRSPDPAGRRQQMLEALRAVQLDAQPYERLGRLGLDLELPERLTPEQVQALKALQLDQAQGPSLLIEFEP</sequence>
<gene>
    <name evidence="2" type="ORF">HNP55_004421</name>
</gene>
<protein>
    <submittedName>
        <fullName evidence="2">Uncharacterized protein</fullName>
    </submittedName>
</protein>
<comment type="caution">
    <text evidence="2">The sequence shown here is derived from an EMBL/GenBank/DDBJ whole genome shotgun (WGS) entry which is preliminary data.</text>
</comment>
<organism evidence="2 3">
    <name type="scientific">Roseateles oligotrophus</name>
    <dbReference type="NCBI Taxonomy" id="1769250"/>
    <lineage>
        <taxon>Bacteria</taxon>
        <taxon>Pseudomonadati</taxon>
        <taxon>Pseudomonadota</taxon>
        <taxon>Betaproteobacteria</taxon>
        <taxon>Burkholderiales</taxon>
        <taxon>Sphaerotilaceae</taxon>
        <taxon>Roseateles</taxon>
    </lineage>
</organism>
<dbReference type="EMBL" id="JACHLP010000012">
    <property type="protein sequence ID" value="MBB4845867.1"/>
    <property type="molecule type" value="Genomic_DNA"/>
</dbReference>
<accession>A0A840LKP9</accession>
<name>A0A840LKP9_9BURK</name>